<reference evidence="2 3" key="1">
    <citation type="submission" date="2018-10" db="EMBL/GenBank/DDBJ databases">
        <title>Genomic Encyclopedia of Type Strains, Phase IV (KMG-IV): sequencing the most valuable type-strain genomes for metagenomic binning, comparative biology and taxonomic classification.</title>
        <authorList>
            <person name="Goeker M."/>
        </authorList>
    </citation>
    <scope>NUCLEOTIDE SEQUENCE [LARGE SCALE GENOMIC DNA]</scope>
    <source>
        <strain evidence="2 3">DSM 20549</strain>
    </source>
</reference>
<feature type="domain" description="Bacteriophage T5 Orf172 DNA-binding" evidence="1">
    <location>
        <begin position="127"/>
        <end position="227"/>
    </location>
</feature>
<comment type="caution">
    <text evidence="2">The sequence shown here is derived from an EMBL/GenBank/DDBJ whole genome shotgun (WGS) entry which is preliminary data.</text>
</comment>
<dbReference type="EMBL" id="RCCP01000003">
    <property type="protein sequence ID" value="RLJ86667.1"/>
    <property type="molecule type" value="Genomic_DNA"/>
</dbReference>
<dbReference type="RefSeq" id="WP_121300428.1">
    <property type="nucleotide sequence ID" value="NZ_QBEW01000053.1"/>
</dbReference>
<evidence type="ECO:0000313" key="2">
    <source>
        <dbReference type="EMBL" id="RLJ86667.1"/>
    </source>
</evidence>
<evidence type="ECO:0000259" key="1">
    <source>
        <dbReference type="Pfam" id="PF10544"/>
    </source>
</evidence>
<keyword evidence="3" id="KW-1185">Reference proteome</keyword>
<dbReference type="AlphaFoldDB" id="A0A497YHJ7"/>
<dbReference type="OrthoDB" id="5193886at2"/>
<dbReference type="Proteomes" id="UP000280791">
    <property type="component" value="Unassembled WGS sequence"/>
</dbReference>
<accession>A0A497YHJ7</accession>
<name>A0A497YHJ7_9BACL</name>
<dbReference type="Pfam" id="PF10544">
    <property type="entry name" value="T5orf172"/>
    <property type="match status" value="1"/>
</dbReference>
<organism evidence="2 3">
    <name type="scientific">Planococcus citreus</name>
    <dbReference type="NCBI Taxonomy" id="1373"/>
    <lineage>
        <taxon>Bacteria</taxon>
        <taxon>Bacillati</taxon>
        <taxon>Bacillota</taxon>
        <taxon>Bacilli</taxon>
        <taxon>Bacillales</taxon>
        <taxon>Caryophanaceae</taxon>
        <taxon>Planococcus</taxon>
    </lineage>
</organism>
<protein>
    <submittedName>
        <fullName evidence="2">T5orf172 domain-containing protein</fullName>
    </submittedName>
</protein>
<evidence type="ECO:0000313" key="3">
    <source>
        <dbReference type="Proteomes" id="UP000280791"/>
    </source>
</evidence>
<gene>
    <name evidence="2" type="ORF">DFR62_2270</name>
</gene>
<dbReference type="InterPro" id="IPR018306">
    <property type="entry name" value="Phage_T5_Orf172_DNA-bd"/>
</dbReference>
<proteinExistence type="predicted"/>
<sequence length="238" mass="27200">MEVNGYKYKGLPLIPSICRELIIELYQGKTVERKVIIEEVKAVHQLRGGTPGRADNVGTVKKALKTLLDEGNAENPSVGFWRIKLHDEENTIIEKENNDYDEGTVEEIDSTEFDSIDEFSEIEENTGVVYLYYFPSYKELALLKNSSTWRCKIGMTEGDPLVRITSQGVTILPEKPIIETFTTKHPRMLETVIHKILTINGSKSVDSPGSEWFETSPQEFFNIISFIENKNYRIEETE</sequence>